<feature type="transmembrane region" description="Helical" evidence="6">
    <location>
        <begin position="183"/>
        <end position="203"/>
    </location>
</feature>
<dbReference type="AlphaFoldDB" id="A0A833M9I3"/>
<keyword evidence="4 6" id="KW-1133">Transmembrane helix</keyword>
<dbReference type="Pfam" id="PF00892">
    <property type="entry name" value="EamA"/>
    <property type="match status" value="2"/>
</dbReference>
<dbReference type="Gene3D" id="1.10.3730.20">
    <property type="match status" value="1"/>
</dbReference>
<gene>
    <name evidence="8" type="ORF">F8153_10770</name>
</gene>
<organism evidence="8 9">
    <name type="scientific">Alkaliphilus serpentinus</name>
    <dbReference type="NCBI Taxonomy" id="1482731"/>
    <lineage>
        <taxon>Bacteria</taxon>
        <taxon>Bacillati</taxon>
        <taxon>Bacillota</taxon>
        <taxon>Clostridia</taxon>
        <taxon>Peptostreptococcales</taxon>
        <taxon>Natronincolaceae</taxon>
        <taxon>Alkaliphilus</taxon>
    </lineage>
</organism>
<proteinExistence type="inferred from homology"/>
<evidence type="ECO:0000313" key="8">
    <source>
        <dbReference type="EMBL" id="KAB3528800.1"/>
    </source>
</evidence>
<feature type="transmembrane region" description="Helical" evidence="6">
    <location>
        <begin position="127"/>
        <end position="146"/>
    </location>
</feature>
<dbReference type="OrthoDB" id="9805239at2"/>
<dbReference type="RefSeq" id="WP_151866356.1">
    <property type="nucleotide sequence ID" value="NZ_WBZB01000039.1"/>
</dbReference>
<accession>A0A833M9I3</accession>
<dbReference type="InterPro" id="IPR050638">
    <property type="entry name" value="AA-Vitamin_Transporters"/>
</dbReference>
<dbReference type="PANTHER" id="PTHR32322:SF2">
    <property type="entry name" value="EAMA DOMAIN-CONTAINING PROTEIN"/>
    <property type="match status" value="1"/>
</dbReference>
<feature type="transmembrane region" description="Helical" evidence="6">
    <location>
        <begin position="91"/>
        <end position="115"/>
    </location>
</feature>
<keyword evidence="9" id="KW-1185">Reference proteome</keyword>
<sequence length="300" mass="32724">MNKKRLYANIAILLTVLFWGISASSNKIALREVPPATLALLRFIIASVCLIILNLRMNPNVKLKKEDIKNMTLGGTIGVTVYFIFENYGLRFISAANATILLAAIPLFTVVLEGLIYKVKIGPKKMLGVILSLLGVVLVIGNSISVNAGNEVIIGSLLMIGAALSWVAYSMINKSLDGKYPTISISTYQSIIGGIFLVPFALLERGQWQSISLLSWVNILYLALFCSALCYVLYLYALKNLGPSQTNVYINLMPFIGVIAAFLLLGERLYPLQLLGGVVIIMGILIVNHKEGKKLTEAKA</sequence>
<evidence type="ECO:0000256" key="1">
    <source>
        <dbReference type="ARBA" id="ARBA00004141"/>
    </source>
</evidence>
<evidence type="ECO:0000259" key="7">
    <source>
        <dbReference type="Pfam" id="PF00892"/>
    </source>
</evidence>
<evidence type="ECO:0000256" key="5">
    <source>
        <dbReference type="ARBA" id="ARBA00023136"/>
    </source>
</evidence>
<keyword evidence="3 6" id="KW-0812">Transmembrane</keyword>
<dbReference type="EMBL" id="WBZB01000039">
    <property type="protein sequence ID" value="KAB3528800.1"/>
    <property type="molecule type" value="Genomic_DNA"/>
</dbReference>
<feature type="domain" description="EamA" evidence="7">
    <location>
        <begin position="8"/>
        <end position="140"/>
    </location>
</feature>
<comment type="caution">
    <text evidence="8">The sequence shown here is derived from an EMBL/GenBank/DDBJ whole genome shotgun (WGS) entry which is preliminary data.</text>
</comment>
<evidence type="ECO:0000256" key="4">
    <source>
        <dbReference type="ARBA" id="ARBA00022989"/>
    </source>
</evidence>
<feature type="transmembrane region" description="Helical" evidence="6">
    <location>
        <begin position="67"/>
        <end position="85"/>
    </location>
</feature>
<dbReference type="SUPFAM" id="SSF103481">
    <property type="entry name" value="Multidrug resistance efflux transporter EmrE"/>
    <property type="match status" value="2"/>
</dbReference>
<evidence type="ECO:0000256" key="3">
    <source>
        <dbReference type="ARBA" id="ARBA00022692"/>
    </source>
</evidence>
<dbReference type="InterPro" id="IPR037185">
    <property type="entry name" value="EmrE-like"/>
</dbReference>
<comment type="subcellular location">
    <subcellularLocation>
        <location evidence="1">Membrane</location>
        <topology evidence="1">Multi-pass membrane protein</topology>
    </subcellularLocation>
</comment>
<dbReference type="PANTHER" id="PTHR32322">
    <property type="entry name" value="INNER MEMBRANE TRANSPORTER"/>
    <property type="match status" value="1"/>
</dbReference>
<dbReference type="Proteomes" id="UP000465601">
    <property type="component" value="Unassembled WGS sequence"/>
</dbReference>
<dbReference type="InterPro" id="IPR000620">
    <property type="entry name" value="EamA_dom"/>
</dbReference>
<feature type="transmembrane region" description="Helical" evidence="6">
    <location>
        <begin position="35"/>
        <end position="55"/>
    </location>
</feature>
<comment type="similarity">
    <text evidence="2">Belongs to the EamA transporter family.</text>
</comment>
<feature type="transmembrane region" description="Helical" evidence="6">
    <location>
        <begin position="272"/>
        <end position="289"/>
    </location>
</feature>
<evidence type="ECO:0000313" key="9">
    <source>
        <dbReference type="Proteomes" id="UP000465601"/>
    </source>
</evidence>
<evidence type="ECO:0000256" key="2">
    <source>
        <dbReference type="ARBA" id="ARBA00007362"/>
    </source>
</evidence>
<name>A0A833M9I3_9FIRM</name>
<feature type="transmembrane region" description="Helical" evidence="6">
    <location>
        <begin position="248"/>
        <end position="266"/>
    </location>
</feature>
<feature type="transmembrane region" description="Helical" evidence="6">
    <location>
        <begin position="215"/>
        <end position="236"/>
    </location>
</feature>
<protein>
    <submittedName>
        <fullName evidence="8">DMT family transporter</fullName>
    </submittedName>
</protein>
<feature type="domain" description="EamA" evidence="7">
    <location>
        <begin position="154"/>
        <end position="288"/>
    </location>
</feature>
<evidence type="ECO:0000256" key="6">
    <source>
        <dbReference type="SAM" id="Phobius"/>
    </source>
</evidence>
<keyword evidence="5 6" id="KW-0472">Membrane</keyword>
<reference evidence="8 9" key="1">
    <citation type="submission" date="2019-10" db="EMBL/GenBank/DDBJ databases">
        <title>Alkaliphilus serpentinus sp. nov. and Alkaliphilus pronyensis sp. nov., two novel anaerobic alkaliphilic species isolated from the serpentinized-hosted hydrothermal field of the Prony Bay (New Caledonia).</title>
        <authorList>
            <person name="Postec A."/>
        </authorList>
    </citation>
    <scope>NUCLEOTIDE SEQUENCE [LARGE SCALE GENOMIC DNA]</scope>
    <source>
        <strain evidence="8 9">LacT</strain>
    </source>
</reference>
<feature type="transmembrane region" description="Helical" evidence="6">
    <location>
        <begin position="152"/>
        <end position="171"/>
    </location>
</feature>
<dbReference type="GO" id="GO:0016020">
    <property type="term" value="C:membrane"/>
    <property type="evidence" value="ECO:0007669"/>
    <property type="project" value="UniProtKB-SubCell"/>
</dbReference>